<dbReference type="Pfam" id="PF00563">
    <property type="entry name" value="EAL"/>
    <property type="match status" value="1"/>
</dbReference>
<dbReference type="InterPro" id="IPR043128">
    <property type="entry name" value="Rev_trsase/Diguanyl_cyclase"/>
</dbReference>
<dbReference type="Gene3D" id="3.20.20.450">
    <property type="entry name" value="EAL domain"/>
    <property type="match status" value="1"/>
</dbReference>
<evidence type="ECO:0000259" key="4">
    <source>
        <dbReference type="PROSITE" id="PS50887"/>
    </source>
</evidence>
<feature type="domain" description="PAS" evidence="1">
    <location>
        <begin position="9"/>
        <end position="82"/>
    </location>
</feature>
<dbReference type="CDD" id="cd01949">
    <property type="entry name" value="GGDEF"/>
    <property type="match status" value="1"/>
</dbReference>
<dbReference type="PROSITE" id="PS50883">
    <property type="entry name" value="EAL"/>
    <property type="match status" value="1"/>
</dbReference>
<feature type="domain" description="GGDEF" evidence="4">
    <location>
        <begin position="404"/>
        <end position="536"/>
    </location>
</feature>
<dbReference type="SMART" id="SM00086">
    <property type="entry name" value="PAC"/>
    <property type="match status" value="2"/>
</dbReference>
<dbReference type="PANTHER" id="PTHR44757">
    <property type="entry name" value="DIGUANYLATE CYCLASE DGCP"/>
    <property type="match status" value="1"/>
</dbReference>
<protein>
    <submittedName>
        <fullName evidence="5">EAL domain-containing protein</fullName>
    </submittedName>
</protein>
<evidence type="ECO:0000259" key="1">
    <source>
        <dbReference type="PROSITE" id="PS50112"/>
    </source>
</evidence>
<feature type="domain" description="PAS" evidence="1">
    <location>
        <begin position="134"/>
        <end position="204"/>
    </location>
</feature>
<dbReference type="InterPro" id="IPR013656">
    <property type="entry name" value="PAS_4"/>
</dbReference>
<dbReference type="InterPro" id="IPR000700">
    <property type="entry name" value="PAS-assoc_C"/>
</dbReference>
<dbReference type="SMART" id="SM00091">
    <property type="entry name" value="PAS"/>
    <property type="match status" value="3"/>
</dbReference>
<dbReference type="NCBIfam" id="TIGR00254">
    <property type="entry name" value="GGDEF"/>
    <property type="match status" value="1"/>
</dbReference>
<comment type="caution">
    <text evidence="5">The sequence shown here is derived from an EMBL/GenBank/DDBJ whole genome shotgun (WGS) entry which is preliminary data.</text>
</comment>
<dbReference type="SMART" id="SM00267">
    <property type="entry name" value="GGDEF"/>
    <property type="match status" value="1"/>
</dbReference>
<evidence type="ECO:0000259" key="3">
    <source>
        <dbReference type="PROSITE" id="PS50883"/>
    </source>
</evidence>
<dbReference type="NCBIfam" id="TIGR00229">
    <property type="entry name" value="sensory_box"/>
    <property type="match status" value="2"/>
</dbReference>
<dbReference type="InterPro" id="IPR000160">
    <property type="entry name" value="GGDEF_dom"/>
</dbReference>
<dbReference type="SUPFAM" id="SSF141868">
    <property type="entry name" value="EAL domain-like"/>
    <property type="match status" value="1"/>
</dbReference>
<dbReference type="CDD" id="cd01948">
    <property type="entry name" value="EAL"/>
    <property type="match status" value="1"/>
</dbReference>
<accession>A0ABU6JJE4</accession>
<dbReference type="SUPFAM" id="SSF55073">
    <property type="entry name" value="Nucleotide cyclase"/>
    <property type="match status" value="1"/>
</dbReference>
<dbReference type="Pfam" id="PF08448">
    <property type="entry name" value="PAS_4"/>
    <property type="match status" value="2"/>
</dbReference>
<evidence type="ECO:0000259" key="2">
    <source>
        <dbReference type="PROSITE" id="PS50113"/>
    </source>
</evidence>
<dbReference type="InterPro" id="IPR001610">
    <property type="entry name" value="PAC"/>
</dbReference>
<dbReference type="EMBL" id="JAWIIV010000082">
    <property type="protein sequence ID" value="MEC4723818.1"/>
    <property type="molecule type" value="Genomic_DNA"/>
</dbReference>
<dbReference type="InterPro" id="IPR029787">
    <property type="entry name" value="Nucleotide_cyclase"/>
</dbReference>
<dbReference type="InterPro" id="IPR052155">
    <property type="entry name" value="Biofilm_reg_signaling"/>
</dbReference>
<dbReference type="Pfam" id="PF13426">
    <property type="entry name" value="PAS_9"/>
    <property type="match status" value="1"/>
</dbReference>
<reference evidence="5 6" key="1">
    <citation type="submission" date="2023-10" db="EMBL/GenBank/DDBJ databases">
        <title>Noviherbaspirillum sp. CPCC 100848 genome assembly.</title>
        <authorList>
            <person name="Li X.Y."/>
            <person name="Fang X.M."/>
        </authorList>
    </citation>
    <scope>NUCLEOTIDE SEQUENCE [LARGE SCALE GENOMIC DNA]</scope>
    <source>
        <strain evidence="5 6">CPCC 100848</strain>
    </source>
</reference>
<organism evidence="5 6">
    <name type="scientific">Noviherbaspirillum album</name>
    <dbReference type="NCBI Taxonomy" id="3080276"/>
    <lineage>
        <taxon>Bacteria</taxon>
        <taxon>Pseudomonadati</taxon>
        <taxon>Pseudomonadota</taxon>
        <taxon>Betaproteobacteria</taxon>
        <taxon>Burkholderiales</taxon>
        <taxon>Oxalobacteraceae</taxon>
        <taxon>Noviherbaspirillum</taxon>
    </lineage>
</organism>
<gene>
    <name evidence="5" type="ORF">RY831_32385</name>
</gene>
<dbReference type="PROSITE" id="PS50113">
    <property type="entry name" value="PAC"/>
    <property type="match status" value="1"/>
</dbReference>
<dbReference type="CDD" id="cd00130">
    <property type="entry name" value="PAS"/>
    <property type="match status" value="3"/>
</dbReference>
<feature type="domain" description="PAC" evidence="2">
    <location>
        <begin position="83"/>
        <end position="137"/>
    </location>
</feature>
<dbReference type="InterPro" id="IPR001633">
    <property type="entry name" value="EAL_dom"/>
</dbReference>
<dbReference type="PROSITE" id="PS50112">
    <property type="entry name" value="PAS"/>
    <property type="match status" value="2"/>
</dbReference>
<dbReference type="SMART" id="SM00052">
    <property type="entry name" value="EAL"/>
    <property type="match status" value="1"/>
</dbReference>
<proteinExistence type="predicted"/>
<keyword evidence="6" id="KW-1185">Reference proteome</keyword>
<feature type="domain" description="EAL" evidence="3">
    <location>
        <begin position="545"/>
        <end position="798"/>
    </location>
</feature>
<evidence type="ECO:0000313" key="6">
    <source>
        <dbReference type="Proteomes" id="UP001352263"/>
    </source>
</evidence>
<evidence type="ECO:0000313" key="5">
    <source>
        <dbReference type="EMBL" id="MEC4723818.1"/>
    </source>
</evidence>
<dbReference type="SUPFAM" id="SSF55785">
    <property type="entry name" value="PYP-like sensor domain (PAS domain)"/>
    <property type="match status" value="3"/>
</dbReference>
<dbReference type="InterPro" id="IPR000014">
    <property type="entry name" value="PAS"/>
</dbReference>
<dbReference type="PANTHER" id="PTHR44757:SF2">
    <property type="entry name" value="BIOFILM ARCHITECTURE MAINTENANCE PROTEIN MBAA"/>
    <property type="match status" value="1"/>
</dbReference>
<dbReference type="Proteomes" id="UP001352263">
    <property type="component" value="Unassembled WGS sequence"/>
</dbReference>
<sequence>MPNALSNKQTEFFQAILDSSNSPILITDALSGDHPIIFVNHAFEQVTQYTAAEVIGKNCRLLQRNDRDQPSRHLLADAIRNGTSCECVIRNYRRNGEPFYNQLFMFPVKSEQGIVTNYVGIQYDVTTAHTTHAALQEMRVAIEHSIDVYLKVGPDAIVIEANKALQDVFGWTPQELIGKSVFHLVPAERVSEVQQDLAEQFADSQPRSLNGRYLRKDGGTTLVEWTFSSGAGNQSLICLGRDVTEKYQIAEEARRANERNAAVLMTITEGCFSVDRNWIITYINPQGEKWLRRSSHDLIGKHLWLEFPEAVDSAFFYTYHQAMETKAFANCDSFYEPLGRWFEARAYPYPEGLTVFFMDITQRKTAEAILIHSASHDQMTGLMNRTACLDTIDRRLEETRHRSTPLAILFIDLDRFKEVNDAFGHRVGDQVLTEISRRLIAQSDANKIPARISGDEFIFIVSNSEPDKAKAFSHQLIDAIAAPIDVEGIDIALGASVGVAFTADGNIAADELVNQADTAMYWAKESGRHAVCLFSPDIDHWGAQRLKLRHEIRPAIEQRQFVLHYQPQFRVADNAVAGAEALVRWQHPKLGLLNPIAFLEIAEASPVINELGAWICDEACRQLASWNRLGHTLIMSINVSARQLGNPALHEMFAACARKHGVDPKFIKIEITESMLSQDVSIAEAGLNKLKEYGFRIALDDFGTGYSNFTYLHRFPVTALKIDRSFVQPIAQDAKALAMLNGIISLAKAINLTVICEGVETENQREALLGTGCDLIQGYLTGRPLVAEEFTQLHLTNVRK</sequence>
<dbReference type="InterPro" id="IPR035965">
    <property type="entry name" value="PAS-like_dom_sf"/>
</dbReference>
<dbReference type="Pfam" id="PF00990">
    <property type="entry name" value="GGDEF"/>
    <property type="match status" value="1"/>
</dbReference>
<name>A0ABU6JJE4_9BURK</name>
<dbReference type="Gene3D" id="3.30.70.270">
    <property type="match status" value="1"/>
</dbReference>
<dbReference type="InterPro" id="IPR035919">
    <property type="entry name" value="EAL_sf"/>
</dbReference>
<dbReference type="PROSITE" id="PS50887">
    <property type="entry name" value="GGDEF"/>
    <property type="match status" value="1"/>
</dbReference>
<dbReference type="Gene3D" id="3.30.450.20">
    <property type="entry name" value="PAS domain"/>
    <property type="match status" value="3"/>
</dbReference>